<evidence type="ECO:0000313" key="1">
    <source>
        <dbReference type="EMBL" id="KAH8002687.1"/>
    </source>
</evidence>
<evidence type="ECO:0000313" key="2">
    <source>
        <dbReference type="Proteomes" id="UP000827872"/>
    </source>
</evidence>
<dbReference type="Proteomes" id="UP000827872">
    <property type="component" value="Linkage Group LG08"/>
</dbReference>
<proteinExistence type="predicted"/>
<dbReference type="EMBL" id="CM037621">
    <property type="protein sequence ID" value="KAH8002687.1"/>
    <property type="molecule type" value="Genomic_DNA"/>
</dbReference>
<keyword evidence="2" id="KW-1185">Reference proteome</keyword>
<name>A0ACB8FBS8_9SAUR</name>
<sequence>MVAYPDVQAKVQKEIDAVLTPCQTICYEDRKILPYTNAVIHEVQRFSNVISTGMPRLCMKDTMIRHFPIKKGSIIFSNMASSLYDPKHWETPRQFNPNHFLDKEGNFMCREAFIPFSIGQRVCLGEHLARTELFVFFSNLMRAFTFQLPDGVKEVNIEPIWGATLKPHNFEICAVPREATVGV</sequence>
<comment type="caution">
    <text evidence="1">The sequence shown here is derived from an EMBL/GenBank/DDBJ whole genome shotgun (WGS) entry which is preliminary data.</text>
</comment>
<gene>
    <name evidence="1" type="ORF">K3G42_027211</name>
</gene>
<reference evidence="1" key="1">
    <citation type="submission" date="2021-08" db="EMBL/GenBank/DDBJ databases">
        <title>The first chromosome-level gecko genome reveals the dynamic sex chromosomes of Neotropical dwarf geckos (Sphaerodactylidae: Sphaerodactylus).</title>
        <authorList>
            <person name="Pinto B.J."/>
            <person name="Keating S.E."/>
            <person name="Gamble T."/>
        </authorList>
    </citation>
    <scope>NUCLEOTIDE SEQUENCE</scope>
    <source>
        <strain evidence="1">TG3544</strain>
    </source>
</reference>
<protein>
    <submittedName>
        <fullName evidence="1">Uncharacterized protein</fullName>
    </submittedName>
</protein>
<organism evidence="1 2">
    <name type="scientific">Sphaerodactylus townsendi</name>
    <dbReference type="NCBI Taxonomy" id="933632"/>
    <lineage>
        <taxon>Eukaryota</taxon>
        <taxon>Metazoa</taxon>
        <taxon>Chordata</taxon>
        <taxon>Craniata</taxon>
        <taxon>Vertebrata</taxon>
        <taxon>Euteleostomi</taxon>
        <taxon>Lepidosauria</taxon>
        <taxon>Squamata</taxon>
        <taxon>Bifurcata</taxon>
        <taxon>Gekkota</taxon>
        <taxon>Sphaerodactylidae</taxon>
        <taxon>Sphaerodactylus</taxon>
    </lineage>
</organism>
<accession>A0ACB8FBS8</accession>